<dbReference type="AlphaFoldDB" id="A0AAE1SEP8"/>
<sequence>MTWFQRNPSRCLLRCHLWKLCAVLGRLWFSCFAGIGKGINFPRPLPLNATRPPTTLARVPDWFYICSLRLILRLLVESFRVSIVDGSAA</sequence>
<proteinExistence type="predicted"/>
<comment type="caution">
    <text evidence="1">The sequence shown here is derived from an EMBL/GenBank/DDBJ whole genome shotgun (WGS) entry which is preliminary data.</text>
</comment>
<evidence type="ECO:0000313" key="1">
    <source>
        <dbReference type="EMBL" id="KAK4368685.1"/>
    </source>
</evidence>
<dbReference type="Proteomes" id="UP001291623">
    <property type="component" value="Unassembled WGS sequence"/>
</dbReference>
<keyword evidence="2" id="KW-1185">Reference proteome</keyword>
<organism evidence="1 2">
    <name type="scientific">Anisodus tanguticus</name>
    <dbReference type="NCBI Taxonomy" id="243964"/>
    <lineage>
        <taxon>Eukaryota</taxon>
        <taxon>Viridiplantae</taxon>
        <taxon>Streptophyta</taxon>
        <taxon>Embryophyta</taxon>
        <taxon>Tracheophyta</taxon>
        <taxon>Spermatophyta</taxon>
        <taxon>Magnoliopsida</taxon>
        <taxon>eudicotyledons</taxon>
        <taxon>Gunneridae</taxon>
        <taxon>Pentapetalae</taxon>
        <taxon>asterids</taxon>
        <taxon>lamiids</taxon>
        <taxon>Solanales</taxon>
        <taxon>Solanaceae</taxon>
        <taxon>Solanoideae</taxon>
        <taxon>Hyoscyameae</taxon>
        <taxon>Anisodus</taxon>
    </lineage>
</organism>
<reference evidence="1" key="1">
    <citation type="submission" date="2023-12" db="EMBL/GenBank/DDBJ databases">
        <title>Genome assembly of Anisodus tanguticus.</title>
        <authorList>
            <person name="Wang Y.-J."/>
        </authorList>
    </citation>
    <scope>NUCLEOTIDE SEQUENCE</scope>
    <source>
        <strain evidence="1">KB-2021</strain>
        <tissue evidence="1">Leaf</tissue>
    </source>
</reference>
<protein>
    <submittedName>
        <fullName evidence="1">Uncharacterized protein</fullName>
    </submittedName>
</protein>
<evidence type="ECO:0000313" key="2">
    <source>
        <dbReference type="Proteomes" id="UP001291623"/>
    </source>
</evidence>
<dbReference type="EMBL" id="JAVYJV010000006">
    <property type="protein sequence ID" value="KAK4368685.1"/>
    <property type="molecule type" value="Genomic_DNA"/>
</dbReference>
<gene>
    <name evidence="1" type="ORF">RND71_012477</name>
</gene>
<accession>A0AAE1SEP8</accession>
<name>A0AAE1SEP8_9SOLA</name>